<gene>
    <name evidence="8" type="ORF">C7B65_16800</name>
</gene>
<dbReference type="InterPro" id="IPR027417">
    <property type="entry name" value="P-loop_NTPase"/>
</dbReference>
<evidence type="ECO:0000256" key="4">
    <source>
        <dbReference type="ARBA" id="ARBA00022803"/>
    </source>
</evidence>
<proteinExistence type="inferred from homology"/>
<accession>A0A2T1DBZ1</accession>
<dbReference type="InterPro" id="IPR019734">
    <property type="entry name" value="TPR_rpt"/>
</dbReference>
<dbReference type="InterPro" id="IPR011990">
    <property type="entry name" value="TPR-like_helical_dom_sf"/>
</dbReference>
<evidence type="ECO:0000259" key="7">
    <source>
        <dbReference type="Pfam" id="PF26355"/>
    </source>
</evidence>
<evidence type="ECO:0000256" key="2">
    <source>
        <dbReference type="ARBA" id="ARBA00022490"/>
    </source>
</evidence>
<comment type="subcellular location">
    <subcellularLocation>
        <location evidence="1">Cytoplasm</location>
    </subcellularLocation>
</comment>
<dbReference type="GO" id="GO:0005737">
    <property type="term" value="C:cytoplasm"/>
    <property type="evidence" value="ECO:0007669"/>
    <property type="project" value="UniProtKB-SubCell"/>
</dbReference>
<dbReference type="Proteomes" id="UP000238634">
    <property type="component" value="Unassembled WGS sequence"/>
</dbReference>
<dbReference type="Pfam" id="PF26355">
    <property type="entry name" value="HTH_VMAP-M9"/>
    <property type="match status" value="1"/>
</dbReference>
<keyword evidence="3" id="KW-0677">Repeat</keyword>
<keyword evidence="4 6" id="KW-0802">TPR repeat</keyword>
<dbReference type="OrthoDB" id="524729at2"/>
<dbReference type="PANTHER" id="PTHR46630:SF1">
    <property type="entry name" value="TETRATRICOPEPTIDE REPEAT PROTEIN 29"/>
    <property type="match status" value="1"/>
</dbReference>
<sequence length="768" mass="88310">MGDDEALEFADEWVFAAIGEHFDDLTRDIFKGVWNGQTYEQIAQALCYDESYMRYLGSCLFRQLSKALGENVSKSNFKAALIRRHRANQAPASEPLTIAVNANFVGRERAIADLNQFVSQGAKIIVIQGEGGLGKTTLARKYLDTQGFDLQLELWMPTEQESITPAENMVEEWLRKNFNEETERDFGINLERLRRKLREPDRRIGVLIDNLEPALNGEGRFIDTRRPYVDLLRVLADSSVRSVTLITSRERLYEPSVSVQPYRPDSLSEEDWKQFFSSRQIRTESGALSEMWRSYGGNAKAMKILSGAILTDSDGDIETYWQENKDDLLIEQELNHLVASQFTRLQTVDLDAYQLLCRLGCYRYQDISYISTEGVLCLLWDVPLERRRRVIKSLQERSLLEGRREQKYWLHPVIRAMAIARLKASDEWTTTHQNAAEFWMQSVQIVNTVEDALRALEAYHHYLEISNFELACNVIVEFRNSQWGEEIPLGWLFYRLGLMEQMVSAINRIIDNVTSDHRSGMLYNLLGYIYRLAGNFQQAIECHQKAGDIAEAFNQDQFKVSTLLNLGLCKKDLWEVESAIGYFNQVYSLSQQDTVHSGYLVYSQCCLAYLYSSTGFEQPALEFANQVNSETLLSQLSTWGAGYSLLYLAATYRNVGETARSLALYQKTMLYSEENHFTQIKANALHGIAQLYRDQQAFEPAISHHQQAIKLLGKIGAKCDLAEAYLQLGITYQTMSQAEESRIHFYRAMRLFTEMEAPKRVERVRGYM</sequence>
<comment type="caution">
    <text evidence="8">The sequence shown here is derived from an EMBL/GenBank/DDBJ whole genome shotgun (WGS) entry which is preliminary data.</text>
</comment>
<comment type="similarity">
    <text evidence="5">Belongs to the Rap family.</text>
</comment>
<evidence type="ECO:0000256" key="1">
    <source>
        <dbReference type="ARBA" id="ARBA00004496"/>
    </source>
</evidence>
<organism evidence="8 9">
    <name type="scientific">Phormidesmis priestleyi ULC007</name>
    <dbReference type="NCBI Taxonomy" id="1920490"/>
    <lineage>
        <taxon>Bacteria</taxon>
        <taxon>Bacillati</taxon>
        <taxon>Cyanobacteriota</taxon>
        <taxon>Cyanophyceae</taxon>
        <taxon>Leptolyngbyales</taxon>
        <taxon>Leptolyngbyaceae</taxon>
        <taxon>Phormidesmis</taxon>
    </lineage>
</organism>
<evidence type="ECO:0000256" key="5">
    <source>
        <dbReference type="ARBA" id="ARBA00038253"/>
    </source>
</evidence>
<dbReference type="EMBL" id="PVWG01000021">
    <property type="protein sequence ID" value="PSB18010.1"/>
    <property type="molecule type" value="Genomic_DNA"/>
</dbReference>
<keyword evidence="2" id="KW-0963">Cytoplasm</keyword>
<dbReference type="SUPFAM" id="SSF48452">
    <property type="entry name" value="TPR-like"/>
    <property type="match status" value="2"/>
</dbReference>
<dbReference type="SUPFAM" id="SSF52540">
    <property type="entry name" value="P-loop containing nucleoside triphosphate hydrolases"/>
    <property type="match status" value="1"/>
</dbReference>
<evidence type="ECO:0000256" key="3">
    <source>
        <dbReference type="ARBA" id="ARBA00022737"/>
    </source>
</evidence>
<dbReference type="InterPro" id="IPR058651">
    <property type="entry name" value="HTH_VMAP-M9"/>
</dbReference>
<dbReference type="Gene3D" id="1.25.40.10">
    <property type="entry name" value="Tetratricopeptide repeat domain"/>
    <property type="match status" value="2"/>
</dbReference>
<dbReference type="PANTHER" id="PTHR46630">
    <property type="entry name" value="TETRATRICOPEPTIDE REPEAT PROTEIN 29"/>
    <property type="match status" value="1"/>
</dbReference>
<evidence type="ECO:0000256" key="6">
    <source>
        <dbReference type="PROSITE-ProRule" id="PRU00339"/>
    </source>
</evidence>
<reference evidence="8 9" key="2">
    <citation type="submission" date="2018-03" db="EMBL/GenBank/DDBJ databases">
        <title>The ancient ancestry and fast evolution of plastids.</title>
        <authorList>
            <person name="Moore K.R."/>
            <person name="Magnabosco C."/>
            <person name="Momper L."/>
            <person name="Gold D.A."/>
            <person name="Bosak T."/>
            <person name="Fournier G.P."/>
        </authorList>
    </citation>
    <scope>NUCLEOTIDE SEQUENCE [LARGE SCALE GENOMIC DNA]</scope>
    <source>
        <strain evidence="8 9">ULC007</strain>
    </source>
</reference>
<evidence type="ECO:0000313" key="8">
    <source>
        <dbReference type="EMBL" id="PSB18010.1"/>
    </source>
</evidence>
<dbReference type="SMART" id="SM00028">
    <property type="entry name" value="TPR"/>
    <property type="match status" value="5"/>
</dbReference>
<keyword evidence="9" id="KW-1185">Reference proteome</keyword>
<dbReference type="AlphaFoldDB" id="A0A2T1DBZ1"/>
<dbReference type="RefSeq" id="WP_073073527.1">
    <property type="nucleotide sequence ID" value="NZ_MPPI01000023.1"/>
</dbReference>
<dbReference type="PROSITE" id="PS50005">
    <property type="entry name" value="TPR"/>
    <property type="match status" value="1"/>
</dbReference>
<dbReference type="Pfam" id="PF13424">
    <property type="entry name" value="TPR_12"/>
    <property type="match status" value="2"/>
</dbReference>
<reference evidence="8 9" key="1">
    <citation type="submission" date="2018-02" db="EMBL/GenBank/DDBJ databases">
        <authorList>
            <person name="Cohen D.B."/>
            <person name="Kent A.D."/>
        </authorList>
    </citation>
    <scope>NUCLEOTIDE SEQUENCE [LARGE SCALE GENOMIC DNA]</scope>
    <source>
        <strain evidence="8 9">ULC007</strain>
    </source>
</reference>
<name>A0A2T1DBZ1_9CYAN</name>
<dbReference type="Gene3D" id="3.40.50.300">
    <property type="entry name" value="P-loop containing nucleotide triphosphate hydrolases"/>
    <property type="match status" value="1"/>
</dbReference>
<protein>
    <submittedName>
        <fullName evidence="8">Tetratricopeptide repeat protein</fullName>
    </submittedName>
</protein>
<feature type="domain" description="vWA-MoxR associated protein N-terminal HTH" evidence="7">
    <location>
        <begin position="4"/>
        <end position="83"/>
    </location>
</feature>
<dbReference type="InterPro" id="IPR051476">
    <property type="entry name" value="Bac_ResReg_Asp_Phosphatase"/>
</dbReference>
<evidence type="ECO:0000313" key="9">
    <source>
        <dbReference type="Proteomes" id="UP000238634"/>
    </source>
</evidence>
<feature type="repeat" description="TPR" evidence="6">
    <location>
        <begin position="722"/>
        <end position="755"/>
    </location>
</feature>
<dbReference type="STRING" id="1920490.GCA_001895925_05141"/>